<proteinExistence type="predicted"/>
<dbReference type="AlphaFoldDB" id="A0A8S9SQR9"/>
<feature type="compositionally biased region" description="Basic and acidic residues" evidence="1">
    <location>
        <begin position="1"/>
        <end position="22"/>
    </location>
</feature>
<gene>
    <name evidence="2" type="ORF">F2Q69_00039323</name>
</gene>
<organism evidence="2 3">
    <name type="scientific">Brassica cretica</name>
    <name type="common">Mustard</name>
    <dbReference type="NCBI Taxonomy" id="69181"/>
    <lineage>
        <taxon>Eukaryota</taxon>
        <taxon>Viridiplantae</taxon>
        <taxon>Streptophyta</taxon>
        <taxon>Embryophyta</taxon>
        <taxon>Tracheophyta</taxon>
        <taxon>Spermatophyta</taxon>
        <taxon>Magnoliopsida</taxon>
        <taxon>eudicotyledons</taxon>
        <taxon>Gunneridae</taxon>
        <taxon>Pentapetalae</taxon>
        <taxon>rosids</taxon>
        <taxon>malvids</taxon>
        <taxon>Brassicales</taxon>
        <taxon>Brassicaceae</taxon>
        <taxon>Brassiceae</taxon>
        <taxon>Brassica</taxon>
    </lineage>
</organism>
<evidence type="ECO:0000256" key="1">
    <source>
        <dbReference type="SAM" id="MobiDB-lite"/>
    </source>
</evidence>
<feature type="region of interest" description="Disordered" evidence="1">
    <location>
        <begin position="1"/>
        <end position="45"/>
    </location>
</feature>
<feature type="region of interest" description="Disordered" evidence="1">
    <location>
        <begin position="70"/>
        <end position="89"/>
    </location>
</feature>
<evidence type="ECO:0000313" key="3">
    <source>
        <dbReference type="Proteomes" id="UP000712600"/>
    </source>
</evidence>
<dbReference type="Proteomes" id="UP000712600">
    <property type="component" value="Unassembled WGS sequence"/>
</dbReference>
<comment type="caution">
    <text evidence="2">The sequence shown here is derived from an EMBL/GenBank/DDBJ whole genome shotgun (WGS) entry which is preliminary data.</text>
</comment>
<reference evidence="2" key="1">
    <citation type="submission" date="2019-12" db="EMBL/GenBank/DDBJ databases">
        <title>Genome sequencing and annotation of Brassica cretica.</title>
        <authorList>
            <person name="Studholme D.J."/>
            <person name="Sarris P."/>
        </authorList>
    </citation>
    <scope>NUCLEOTIDE SEQUENCE</scope>
    <source>
        <strain evidence="2">PFS-109/04</strain>
        <tissue evidence="2">Leaf</tissue>
    </source>
</reference>
<accession>A0A8S9SQR9</accession>
<protein>
    <submittedName>
        <fullName evidence="2">Uncharacterized protein</fullName>
    </submittedName>
</protein>
<dbReference type="EMBL" id="QGKX02000004">
    <property type="protein sequence ID" value="KAF3602564.1"/>
    <property type="molecule type" value="Genomic_DNA"/>
</dbReference>
<evidence type="ECO:0000313" key="2">
    <source>
        <dbReference type="EMBL" id="KAF3602564.1"/>
    </source>
</evidence>
<sequence length="89" mass="10054">MIRMDHEKPKSRFGNRPRDLVRLNKMKRRSWTSDPRAGRGLDQTQSASWVQLGSAQLSWTECSSVRQLDRVQTVTGPHDSSTTGDVITG</sequence>
<name>A0A8S9SQR9_BRACR</name>